<gene>
    <name evidence="1" type="ORF">MNBD_NITROSPIRAE02-1303</name>
</gene>
<name>A0A3B1CV92_9ZZZZ</name>
<evidence type="ECO:0000313" key="1">
    <source>
        <dbReference type="EMBL" id="VAX26570.1"/>
    </source>
</evidence>
<dbReference type="InterPro" id="IPR036890">
    <property type="entry name" value="HATPase_C_sf"/>
</dbReference>
<dbReference type="Gene3D" id="3.30.565.10">
    <property type="entry name" value="Histidine kinase-like ATPase, C-terminal domain"/>
    <property type="match status" value="1"/>
</dbReference>
<dbReference type="EMBL" id="UOGH01000004">
    <property type="protein sequence ID" value="VAX26570.1"/>
    <property type="molecule type" value="Genomic_DNA"/>
</dbReference>
<accession>A0A3B1CV92</accession>
<organism evidence="1">
    <name type="scientific">hydrothermal vent metagenome</name>
    <dbReference type="NCBI Taxonomy" id="652676"/>
    <lineage>
        <taxon>unclassified sequences</taxon>
        <taxon>metagenomes</taxon>
        <taxon>ecological metagenomes</taxon>
    </lineage>
</organism>
<dbReference type="AlphaFoldDB" id="A0A3B1CV92"/>
<dbReference type="SUPFAM" id="SSF55874">
    <property type="entry name" value="ATPase domain of HSP90 chaperone/DNA topoisomerase II/histidine kinase"/>
    <property type="match status" value="1"/>
</dbReference>
<protein>
    <recommendedName>
        <fullName evidence="2">Anti-sigma B factor RsbT</fullName>
    </recommendedName>
</protein>
<sequence length="177" mass="19661">MGRDSGVVLNEKNRYIFTSHLLGEGSKWRSVVRQGFMTDKTYEGSFHIVGGDFSRAGEASTELKTILLNAGVEDEFVRRVAIATFEAEMNIMIYATAGILRYIISPEEIRIIAEDMGPGIEDIELAMQEGYSTAPDWVREMGWGAGMGLPNMKKNADIFRIDSVVGEGTTVEMIIKR</sequence>
<reference evidence="1" key="1">
    <citation type="submission" date="2018-06" db="EMBL/GenBank/DDBJ databases">
        <authorList>
            <person name="Zhirakovskaya E."/>
        </authorList>
    </citation>
    <scope>NUCLEOTIDE SEQUENCE</scope>
</reference>
<proteinExistence type="predicted"/>
<evidence type="ECO:0008006" key="2">
    <source>
        <dbReference type="Google" id="ProtNLM"/>
    </source>
</evidence>